<reference evidence="3 4" key="1">
    <citation type="submission" date="2021-03" db="EMBL/GenBank/DDBJ databases">
        <title>Sneathiella sp. CAU 1612 isolated from Kang Won-do.</title>
        <authorList>
            <person name="Kim W."/>
        </authorList>
    </citation>
    <scope>NUCLEOTIDE SEQUENCE [LARGE SCALE GENOMIC DNA]</scope>
    <source>
        <strain evidence="3 4">CAU 1612</strain>
    </source>
</reference>
<dbReference type="Proteomes" id="UP000664761">
    <property type="component" value="Unassembled WGS sequence"/>
</dbReference>
<keyword evidence="4" id="KW-1185">Reference proteome</keyword>
<evidence type="ECO:0000313" key="4">
    <source>
        <dbReference type="Proteomes" id="UP000664761"/>
    </source>
</evidence>
<evidence type="ECO:0000259" key="2">
    <source>
        <dbReference type="PROSITE" id="PS50405"/>
    </source>
</evidence>
<dbReference type="SUPFAM" id="SSF47616">
    <property type="entry name" value="GST C-terminal domain-like"/>
    <property type="match status" value="1"/>
</dbReference>
<dbReference type="Gene3D" id="3.40.30.110">
    <property type="match status" value="1"/>
</dbReference>
<organism evidence="3 4">
    <name type="scientific">Sneathiella sedimenti</name>
    <dbReference type="NCBI Taxonomy" id="2816034"/>
    <lineage>
        <taxon>Bacteria</taxon>
        <taxon>Pseudomonadati</taxon>
        <taxon>Pseudomonadota</taxon>
        <taxon>Alphaproteobacteria</taxon>
        <taxon>Sneathiellales</taxon>
        <taxon>Sneathiellaceae</taxon>
        <taxon>Sneathiella</taxon>
    </lineage>
</organism>
<dbReference type="Gene3D" id="1.20.1050.10">
    <property type="match status" value="1"/>
</dbReference>
<dbReference type="SUPFAM" id="SSF52833">
    <property type="entry name" value="Thioredoxin-like"/>
    <property type="match status" value="1"/>
</dbReference>
<dbReference type="InterPro" id="IPR004045">
    <property type="entry name" value="Glutathione_S-Trfase_N"/>
</dbReference>
<accession>A0ABS3F6P6</accession>
<sequence length="302" mass="33527">MSDLIFHHYDASPFAEKVRTILGFKGLSWQSVQIPRMMPKPELTPLTGGYRKTPVMQFGAHIYCDTQIIIRELENRFPSPTLFPGDSQFLGWGTSFWTDKLLFGTAAAIVFGTFGEQMPAEFVQDRVEYSGGSINIEKMKAALPVSLQQFAAMMDWAEQGLADGRDYLLGQDASLVDFNLYYTIWFAGRAPAAKEILTEFPNLNAWAGRIVAFGKGYPSEMSAADALVIAQKDNVSAYSGSIGVNEDKKAGEQVTVMPNDTGRTPVTGELVTLNRREIAIRHKNETVDEVIIHFPRAGFIVR</sequence>
<dbReference type="RefSeq" id="WP_207045719.1">
    <property type="nucleotide sequence ID" value="NZ_JAFLNC010000003.1"/>
</dbReference>
<dbReference type="EMBL" id="JAFLNC010000003">
    <property type="protein sequence ID" value="MBO0334200.1"/>
    <property type="molecule type" value="Genomic_DNA"/>
</dbReference>
<dbReference type="Pfam" id="PF13417">
    <property type="entry name" value="GST_N_3"/>
    <property type="match status" value="1"/>
</dbReference>
<dbReference type="PROSITE" id="PS50404">
    <property type="entry name" value="GST_NTER"/>
    <property type="match status" value="1"/>
</dbReference>
<gene>
    <name evidence="3" type="ORF">J0X12_11265</name>
</gene>
<dbReference type="InterPro" id="IPR036249">
    <property type="entry name" value="Thioredoxin-like_sf"/>
</dbReference>
<proteinExistence type="predicted"/>
<feature type="domain" description="GST N-terminal" evidence="1">
    <location>
        <begin position="2"/>
        <end position="81"/>
    </location>
</feature>
<feature type="domain" description="GST C-terminal" evidence="2">
    <location>
        <begin position="99"/>
        <end position="238"/>
    </location>
</feature>
<comment type="caution">
    <text evidence="3">The sequence shown here is derived from an EMBL/GenBank/DDBJ whole genome shotgun (WGS) entry which is preliminary data.</text>
</comment>
<dbReference type="PROSITE" id="PS50405">
    <property type="entry name" value="GST_CTER"/>
    <property type="match status" value="1"/>
</dbReference>
<evidence type="ECO:0000259" key="1">
    <source>
        <dbReference type="PROSITE" id="PS50404"/>
    </source>
</evidence>
<dbReference type="CDD" id="cd00570">
    <property type="entry name" value="GST_N_family"/>
    <property type="match status" value="1"/>
</dbReference>
<name>A0ABS3F6P6_9PROT</name>
<protein>
    <submittedName>
        <fullName evidence="3">Glutathione S-transferase family protein</fullName>
    </submittedName>
</protein>
<dbReference type="InterPro" id="IPR010987">
    <property type="entry name" value="Glutathione-S-Trfase_C-like"/>
</dbReference>
<dbReference type="InterPro" id="IPR036282">
    <property type="entry name" value="Glutathione-S-Trfase_C_sf"/>
</dbReference>
<evidence type="ECO:0000313" key="3">
    <source>
        <dbReference type="EMBL" id="MBO0334200.1"/>
    </source>
</evidence>
<dbReference type="Pfam" id="PF13410">
    <property type="entry name" value="GST_C_2"/>
    <property type="match status" value="1"/>
</dbReference>